<dbReference type="Proteomes" id="UP001610563">
    <property type="component" value="Unassembled WGS sequence"/>
</dbReference>
<evidence type="ECO:0000259" key="9">
    <source>
        <dbReference type="Pfam" id="PF13193"/>
    </source>
</evidence>
<gene>
    <name evidence="10" type="ORF">BJX66DRAFT_350577</name>
</gene>
<feature type="transmembrane region" description="Helical" evidence="7">
    <location>
        <begin position="138"/>
        <end position="156"/>
    </location>
</feature>
<evidence type="ECO:0000256" key="7">
    <source>
        <dbReference type="SAM" id="Phobius"/>
    </source>
</evidence>
<dbReference type="InterPro" id="IPR045851">
    <property type="entry name" value="AMP-bd_C_sf"/>
</dbReference>
<dbReference type="InterPro" id="IPR042099">
    <property type="entry name" value="ANL_N_sf"/>
</dbReference>
<evidence type="ECO:0000256" key="4">
    <source>
        <dbReference type="ARBA" id="ARBA00022692"/>
    </source>
</evidence>
<dbReference type="CDD" id="cd05911">
    <property type="entry name" value="Firefly_Luc_like"/>
    <property type="match status" value="1"/>
</dbReference>
<accession>A0ABR4G8P0</accession>
<proteinExistence type="inferred from homology"/>
<evidence type="ECO:0000259" key="8">
    <source>
        <dbReference type="Pfam" id="PF00501"/>
    </source>
</evidence>
<dbReference type="PROSITE" id="PS00455">
    <property type="entry name" value="AMP_BINDING"/>
    <property type="match status" value="1"/>
</dbReference>
<dbReference type="PANTHER" id="PTHR24096">
    <property type="entry name" value="LONG-CHAIN-FATTY-ACID--COA LIGASE"/>
    <property type="match status" value="1"/>
</dbReference>
<sequence length="759" mass="83214">MASTVAKIHPLQRLPSPSRGVSALVHASGLASFIWSFKYMHDNPNHANEAYGWHFQYLTVIGLSLATLTFTMGLLADITLSPRLFLVKNLLSICSAPMEVLISILYWGLRLVNISFHAIPSIVFLIDLLFLSPPWTISIAPALGLSSAIAITYWFWVERCFQLNGWYPYPIFEQLPLEGRIALFGLSAVVMALSTATLKWLYGRVNGFGTPIKAQARPGAVKMNGESPLSLTKESTVLHAEAADPTNHITKAEARAITKRLAHVFRTEFGIGATGLGKDAVLCISANQVLLPTVFYGIIGAGGVYAAASTALTTPEVTKQLRQSKSKLVITCAENKTKALEAARECGIPPTRVLVLESMAHKRLLYDTVNPERNFLQDSSELEWDRITDIAALENTTLCLLYSSGTTGPPKGVMLSQMNLVSEALYTQLILRESKKGYPHLNVPYCTIGHLPTAHIAGALGYFITPAIAGGTVYWMPRFNIDEFIDYCKKYRVTFLATAPPVYHAVVRSNRVTDHFKTLVRAESGSAPLDVELQAQAEKKLGCSISQRWGMTESTGSVTTMPWGQSDSTGSISPLLPNTRLRIVNELMKDVGREEEGEILLKGPMISKGYFDNPEATIDSFTPDGWYKTGDIGVHKNGRTYVVDRKKELIKYKGLQVSPVEVEGFLRTHDSVADVAVVGAPDPDAPGNELPRAYVLLKPGKAASEAELKEYVKSNLARHKQLRGGVVFVDEVPKSASGKVLRRILRDQARSAMGRQAKL</sequence>
<feature type="domain" description="AMP-binding enzyme C-terminal" evidence="9">
    <location>
        <begin position="661"/>
        <end position="739"/>
    </location>
</feature>
<dbReference type="InterPro" id="IPR006838">
    <property type="entry name" value="ADTRP_AIG1"/>
</dbReference>
<reference evidence="10 11" key="1">
    <citation type="submission" date="2024-07" db="EMBL/GenBank/DDBJ databases">
        <title>Section-level genome sequencing and comparative genomics of Aspergillus sections Usti and Cavernicolus.</title>
        <authorList>
            <consortium name="Lawrence Berkeley National Laboratory"/>
            <person name="Nybo J.L."/>
            <person name="Vesth T.C."/>
            <person name="Theobald S."/>
            <person name="Frisvad J.C."/>
            <person name="Larsen T.O."/>
            <person name="Kjaerboelling I."/>
            <person name="Rothschild-Mancinelli K."/>
            <person name="Lyhne E.K."/>
            <person name="Kogle M.E."/>
            <person name="Barry K."/>
            <person name="Clum A."/>
            <person name="Na H."/>
            <person name="Ledsgaard L."/>
            <person name="Lin J."/>
            <person name="Lipzen A."/>
            <person name="Kuo A."/>
            <person name="Riley R."/>
            <person name="Mondo S."/>
            <person name="Labutti K."/>
            <person name="Haridas S."/>
            <person name="Pangalinan J."/>
            <person name="Salamov A.A."/>
            <person name="Simmons B.A."/>
            <person name="Magnuson J.K."/>
            <person name="Chen J."/>
            <person name="Drula E."/>
            <person name="Henrissat B."/>
            <person name="Wiebenga A."/>
            <person name="Lubbers R.J."/>
            <person name="Gomes A.C."/>
            <person name="Makela M.R."/>
            <person name="Stajich J."/>
            <person name="Grigoriev I.V."/>
            <person name="Mortensen U.H."/>
            <person name="De Vries R.P."/>
            <person name="Baker S.E."/>
            <person name="Andersen M.R."/>
        </authorList>
    </citation>
    <scope>NUCLEOTIDE SEQUENCE [LARGE SCALE GENOMIC DNA]</scope>
    <source>
        <strain evidence="10 11">CBS 209.92</strain>
    </source>
</reference>
<dbReference type="SUPFAM" id="SSF56801">
    <property type="entry name" value="Acetyl-CoA synthetase-like"/>
    <property type="match status" value="1"/>
</dbReference>
<dbReference type="Gene3D" id="3.30.300.30">
    <property type="match status" value="1"/>
</dbReference>
<keyword evidence="5 7" id="KW-1133">Transmembrane helix</keyword>
<dbReference type="PANTHER" id="PTHR24096:SF149">
    <property type="entry name" value="AMP-BINDING DOMAIN-CONTAINING PROTEIN-RELATED"/>
    <property type="match status" value="1"/>
</dbReference>
<feature type="transmembrane region" description="Helical" evidence="7">
    <location>
        <begin position="20"/>
        <end position="37"/>
    </location>
</feature>
<dbReference type="InterPro" id="IPR020845">
    <property type="entry name" value="AMP-binding_CS"/>
</dbReference>
<dbReference type="Pfam" id="PF13193">
    <property type="entry name" value="AMP-binding_C"/>
    <property type="match status" value="1"/>
</dbReference>
<evidence type="ECO:0000313" key="10">
    <source>
        <dbReference type="EMBL" id="KAL2795388.1"/>
    </source>
</evidence>
<evidence type="ECO:0000313" key="11">
    <source>
        <dbReference type="Proteomes" id="UP001610563"/>
    </source>
</evidence>
<dbReference type="InterPro" id="IPR025110">
    <property type="entry name" value="AMP-bd_C"/>
</dbReference>
<feature type="transmembrane region" description="Helical" evidence="7">
    <location>
        <begin position="57"/>
        <end position="78"/>
    </location>
</feature>
<keyword evidence="4 7" id="KW-0812">Transmembrane</keyword>
<keyword evidence="6 7" id="KW-0472">Membrane</keyword>
<dbReference type="Pfam" id="PF04750">
    <property type="entry name" value="Far-17a_AIG1"/>
    <property type="match status" value="1"/>
</dbReference>
<keyword evidence="3" id="KW-0436">Ligase</keyword>
<dbReference type="InterPro" id="IPR000873">
    <property type="entry name" value="AMP-dep_synth/lig_dom"/>
</dbReference>
<feature type="transmembrane region" description="Helical" evidence="7">
    <location>
        <begin position="181"/>
        <end position="202"/>
    </location>
</feature>
<dbReference type="EMBL" id="JBFTWV010000035">
    <property type="protein sequence ID" value="KAL2795388.1"/>
    <property type="molecule type" value="Genomic_DNA"/>
</dbReference>
<evidence type="ECO:0000256" key="2">
    <source>
        <dbReference type="ARBA" id="ARBA00006432"/>
    </source>
</evidence>
<comment type="caution">
    <text evidence="10">The sequence shown here is derived from an EMBL/GenBank/DDBJ whole genome shotgun (WGS) entry which is preliminary data.</text>
</comment>
<protein>
    <recommendedName>
        <fullName evidence="12">Acetyl-CoA synthetase-like protein</fullName>
    </recommendedName>
</protein>
<dbReference type="Pfam" id="PF00501">
    <property type="entry name" value="AMP-binding"/>
    <property type="match status" value="1"/>
</dbReference>
<comment type="subcellular location">
    <subcellularLocation>
        <location evidence="1">Endomembrane system</location>
        <topology evidence="1">Multi-pass membrane protein</topology>
    </subcellularLocation>
</comment>
<comment type="similarity">
    <text evidence="2">Belongs to the ATP-dependent AMP-binding enzyme family.</text>
</comment>
<keyword evidence="11" id="KW-1185">Reference proteome</keyword>
<name>A0ABR4G8P0_9EURO</name>
<evidence type="ECO:0000256" key="3">
    <source>
        <dbReference type="ARBA" id="ARBA00022598"/>
    </source>
</evidence>
<organism evidence="10 11">
    <name type="scientific">Aspergillus keveii</name>
    <dbReference type="NCBI Taxonomy" id="714993"/>
    <lineage>
        <taxon>Eukaryota</taxon>
        <taxon>Fungi</taxon>
        <taxon>Dikarya</taxon>
        <taxon>Ascomycota</taxon>
        <taxon>Pezizomycotina</taxon>
        <taxon>Eurotiomycetes</taxon>
        <taxon>Eurotiomycetidae</taxon>
        <taxon>Eurotiales</taxon>
        <taxon>Aspergillaceae</taxon>
        <taxon>Aspergillus</taxon>
        <taxon>Aspergillus subgen. Nidulantes</taxon>
    </lineage>
</organism>
<feature type="domain" description="AMP-dependent synthetase/ligase" evidence="8">
    <location>
        <begin position="240"/>
        <end position="611"/>
    </location>
</feature>
<dbReference type="Gene3D" id="3.40.50.12780">
    <property type="entry name" value="N-terminal domain of ligase-like"/>
    <property type="match status" value="1"/>
</dbReference>
<evidence type="ECO:0000256" key="6">
    <source>
        <dbReference type="ARBA" id="ARBA00023136"/>
    </source>
</evidence>
<evidence type="ECO:0000256" key="1">
    <source>
        <dbReference type="ARBA" id="ARBA00004127"/>
    </source>
</evidence>
<evidence type="ECO:0008006" key="12">
    <source>
        <dbReference type="Google" id="ProtNLM"/>
    </source>
</evidence>
<evidence type="ECO:0000256" key="5">
    <source>
        <dbReference type="ARBA" id="ARBA00022989"/>
    </source>
</evidence>
<feature type="transmembrane region" description="Helical" evidence="7">
    <location>
        <begin position="90"/>
        <end position="108"/>
    </location>
</feature>